<comment type="caution">
    <text evidence="2">The sequence shown here is derived from an EMBL/GenBank/DDBJ whole genome shotgun (WGS) entry which is preliminary data.</text>
</comment>
<dbReference type="EMBL" id="JAUDFV010000154">
    <property type="protein sequence ID" value="KAL2716296.1"/>
    <property type="molecule type" value="Genomic_DNA"/>
</dbReference>
<accession>A0ABD2A6N3</accession>
<evidence type="ECO:0000313" key="3">
    <source>
        <dbReference type="Proteomes" id="UP001607302"/>
    </source>
</evidence>
<name>A0ABD2A6N3_VESSQ</name>
<evidence type="ECO:0000256" key="1">
    <source>
        <dbReference type="SAM" id="MobiDB-lite"/>
    </source>
</evidence>
<feature type="region of interest" description="Disordered" evidence="1">
    <location>
        <begin position="37"/>
        <end position="84"/>
    </location>
</feature>
<keyword evidence="3" id="KW-1185">Reference proteome</keyword>
<feature type="compositionally biased region" description="Basic and acidic residues" evidence="1">
    <location>
        <begin position="46"/>
        <end position="65"/>
    </location>
</feature>
<dbReference type="Proteomes" id="UP001607302">
    <property type="component" value="Unassembled WGS sequence"/>
</dbReference>
<sequence>MDLRGLGFGEIQAQSFIDVFSKICIAKGQSRFHPILPSMPPAALLGKREKEKEDGKEGKKEKKLFSFESGSTSSSKVFDRERPSAFNVSEKSSERVGKIKGTSNEVVVEKTANRNPMRQRVIGRRTCYQLAFACS</sequence>
<proteinExistence type="predicted"/>
<protein>
    <submittedName>
        <fullName evidence="2">Uncharacterized protein</fullName>
    </submittedName>
</protein>
<organism evidence="2 3">
    <name type="scientific">Vespula squamosa</name>
    <name type="common">Southern yellow jacket</name>
    <name type="synonym">Wasp</name>
    <dbReference type="NCBI Taxonomy" id="30214"/>
    <lineage>
        <taxon>Eukaryota</taxon>
        <taxon>Metazoa</taxon>
        <taxon>Ecdysozoa</taxon>
        <taxon>Arthropoda</taxon>
        <taxon>Hexapoda</taxon>
        <taxon>Insecta</taxon>
        <taxon>Pterygota</taxon>
        <taxon>Neoptera</taxon>
        <taxon>Endopterygota</taxon>
        <taxon>Hymenoptera</taxon>
        <taxon>Apocrita</taxon>
        <taxon>Aculeata</taxon>
        <taxon>Vespoidea</taxon>
        <taxon>Vespidae</taxon>
        <taxon>Vespinae</taxon>
        <taxon>Vespula</taxon>
    </lineage>
</organism>
<evidence type="ECO:0000313" key="2">
    <source>
        <dbReference type="EMBL" id="KAL2716296.1"/>
    </source>
</evidence>
<reference evidence="2 3" key="1">
    <citation type="journal article" date="2024" name="Ann. Entomol. Soc. Am.">
        <title>Genomic analyses of the southern and eastern yellowjacket wasps (Hymenoptera: Vespidae) reveal evolutionary signatures of social life.</title>
        <authorList>
            <person name="Catto M.A."/>
            <person name="Caine P.B."/>
            <person name="Orr S.E."/>
            <person name="Hunt B.G."/>
            <person name="Goodisman M.A.D."/>
        </authorList>
    </citation>
    <scope>NUCLEOTIDE SEQUENCE [LARGE SCALE GENOMIC DNA]</scope>
    <source>
        <strain evidence="2">233</strain>
        <tissue evidence="2">Head and thorax</tissue>
    </source>
</reference>
<gene>
    <name evidence="2" type="ORF">V1478_013972</name>
</gene>
<feature type="compositionally biased region" description="Low complexity" evidence="1">
    <location>
        <begin position="66"/>
        <end position="75"/>
    </location>
</feature>
<dbReference type="AlphaFoldDB" id="A0ABD2A6N3"/>